<dbReference type="PATRIC" id="fig|1125725.3.peg.136"/>
<evidence type="ECO:0000313" key="2">
    <source>
        <dbReference type="EMBL" id="ERF61865.1"/>
    </source>
</evidence>
<protein>
    <submittedName>
        <fullName evidence="2">Uncharacterized protein</fullName>
    </submittedName>
</protein>
<name>U1GVB9_TRESO</name>
<accession>U1GVB9</accession>
<dbReference type="EMBL" id="AVQI01000067">
    <property type="protein sequence ID" value="ERK00450.1"/>
    <property type="molecule type" value="Genomic_DNA"/>
</dbReference>
<evidence type="ECO:0000256" key="1">
    <source>
        <dbReference type="SAM" id="Phobius"/>
    </source>
</evidence>
<keyword evidence="1" id="KW-1133">Transmembrane helix</keyword>
<proteinExistence type="predicted"/>
<evidence type="ECO:0000313" key="5">
    <source>
        <dbReference type="Proteomes" id="UP000016646"/>
    </source>
</evidence>
<comment type="caution">
    <text evidence="2">The sequence shown here is derived from an EMBL/GenBank/DDBJ whole genome shotgun (WGS) entry which is preliminary data.</text>
</comment>
<keyword evidence="5" id="KW-1185">Reference proteome</keyword>
<dbReference type="AlphaFoldDB" id="U1GVB9"/>
<dbReference type="Proteomes" id="UP000016412">
    <property type="component" value="Unassembled WGS sequence"/>
</dbReference>
<organism evidence="2 4">
    <name type="scientific">Treponema socranskii subsp. socranskii VPI DR56BR1116 = ATCC 35536</name>
    <dbReference type="NCBI Taxonomy" id="1125725"/>
    <lineage>
        <taxon>Bacteria</taxon>
        <taxon>Pseudomonadati</taxon>
        <taxon>Spirochaetota</taxon>
        <taxon>Spirochaetia</taxon>
        <taxon>Spirochaetales</taxon>
        <taxon>Treponemataceae</taxon>
        <taxon>Treponema</taxon>
    </lineage>
</organism>
<reference evidence="4 5" key="1">
    <citation type="submission" date="2013-08" db="EMBL/GenBank/DDBJ databases">
        <authorList>
            <person name="Durkin A.S."/>
            <person name="Haft D.R."/>
            <person name="McCorrison J."/>
            <person name="Torralba M."/>
            <person name="Gillis M."/>
            <person name="Haft D.H."/>
            <person name="Methe B."/>
            <person name="Sutton G."/>
            <person name="Nelson K.E."/>
        </authorList>
    </citation>
    <scope>NUCLEOTIDE SEQUENCE [LARGE SCALE GENOMIC DNA]</scope>
    <source>
        <strain evidence="3 5">ATCC 35536</strain>
        <strain evidence="2 4">VPI DR56BR1116</strain>
    </source>
</reference>
<evidence type="ECO:0000313" key="3">
    <source>
        <dbReference type="EMBL" id="ERK00450.1"/>
    </source>
</evidence>
<dbReference type="OrthoDB" id="361072at2"/>
<gene>
    <name evidence="3" type="ORF">HMPREF0860_1019</name>
    <name evidence="2" type="ORF">HMPREF1325_1877</name>
</gene>
<sequence length="154" mass="17673">MDSALSNANNIGHVYYFIIIPIGIIAYAAYMFFRLKGDRRRKQDWLTAHPNAAKVYIGKNNSILKKLMHKIQVISVDGEKPIFFTEKMVNGFFVAPGTHVVESSFSKTRPGFFYRSVTTTYRPSKQEITAQTGKSYNYTFDTESESYRFEELGI</sequence>
<dbReference type="EMBL" id="AUZJ01000002">
    <property type="protein sequence ID" value="ERF61865.1"/>
    <property type="molecule type" value="Genomic_DNA"/>
</dbReference>
<dbReference type="eggNOG" id="ENOG5032Y0R">
    <property type="taxonomic scope" value="Bacteria"/>
</dbReference>
<keyword evidence="1" id="KW-0812">Transmembrane</keyword>
<keyword evidence="1" id="KW-0472">Membrane</keyword>
<feature type="transmembrane region" description="Helical" evidence="1">
    <location>
        <begin position="14"/>
        <end position="33"/>
    </location>
</feature>
<dbReference type="Proteomes" id="UP000016646">
    <property type="component" value="Unassembled WGS sequence"/>
</dbReference>
<evidence type="ECO:0000313" key="4">
    <source>
        <dbReference type="Proteomes" id="UP000016412"/>
    </source>
</evidence>